<dbReference type="Gene3D" id="3.10.20.30">
    <property type="match status" value="1"/>
</dbReference>
<dbReference type="InterPro" id="IPR018298">
    <property type="entry name" value="Adrenodoxin_Fe-S_BS"/>
</dbReference>
<dbReference type="OrthoDB" id="9799640at2"/>
<gene>
    <name evidence="8" type="ORF">SAMN04490248_1095</name>
</gene>
<dbReference type="InterPro" id="IPR012675">
    <property type="entry name" value="Beta-grasp_dom_sf"/>
</dbReference>
<keyword evidence="2" id="KW-0001">2Fe-2S</keyword>
<accession>A0A1H8RJX7</accession>
<comment type="similarity">
    <text evidence="1">Belongs to the adrenodoxin/putidaredoxin family.</text>
</comment>
<dbReference type="Pfam" id="PF00111">
    <property type="entry name" value="Fer2"/>
    <property type="match status" value="1"/>
</dbReference>
<dbReference type="InterPro" id="IPR036010">
    <property type="entry name" value="2Fe-2S_ferredoxin-like_sf"/>
</dbReference>
<dbReference type="SUPFAM" id="SSF54292">
    <property type="entry name" value="2Fe-2S ferredoxin-like"/>
    <property type="match status" value="1"/>
</dbReference>
<dbReference type="EMBL" id="FODS01000009">
    <property type="protein sequence ID" value="SEO66632.1"/>
    <property type="molecule type" value="Genomic_DNA"/>
</dbReference>
<dbReference type="PANTHER" id="PTHR23426">
    <property type="entry name" value="FERREDOXIN/ADRENODOXIN"/>
    <property type="match status" value="1"/>
</dbReference>
<evidence type="ECO:0000259" key="7">
    <source>
        <dbReference type="PROSITE" id="PS51085"/>
    </source>
</evidence>
<sequence>MVQFTFIQPDGTRNTVYATPGMSVMETAQHNGIGGIIAECGGSMACATCHAYFDADTIAKIGASEGNEHEMLDFAATPRSEHSRLSCQVEVSEVLEGAEITIPDSQV</sequence>
<evidence type="ECO:0000256" key="1">
    <source>
        <dbReference type="ARBA" id="ARBA00010914"/>
    </source>
</evidence>
<feature type="domain" description="2Fe-2S ferredoxin-type" evidence="7">
    <location>
        <begin position="2"/>
        <end position="106"/>
    </location>
</feature>
<proteinExistence type="inferred from homology"/>
<dbReference type="InterPro" id="IPR001055">
    <property type="entry name" value="Adrenodoxin-like"/>
</dbReference>
<evidence type="ECO:0000256" key="4">
    <source>
        <dbReference type="ARBA" id="ARBA00023004"/>
    </source>
</evidence>
<dbReference type="PROSITE" id="PS51085">
    <property type="entry name" value="2FE2S_FER_2"/>
    <property type="match status" value="1"/>
</dbReference>
<dbReference type="GO" id="GO:0051537">
    <property type="term" value="F:2 iron, 2 sulfur cluster binding"/>
    <property type="evidence" value="ECO:0007669"/>
    <property type="project" value="UniProtKB-KW"/>
</dbReference>
<keyword evidence="9" id="KW-1185">Reference proteome</keyword>
<dbReference type="STRING" id="569882.SAMN04490248_1095"/>
<dbReference type="GO" id="GO:0140647">
    <property type="term" value="P:P450-containing electron transport chain"/>
    <property type="evidence" value="ECO:0007669"/>
    <property type="project" value="InterPro"/>
</dbReference>
<dbReference type="GO" id="GO:0046872">
    <property type="term" value="F:metal ion binding"/>
    <property type="evidence" value="ECO:0007669"/>
    <property type="project" value="UniProtKB-KW"/>
</dbReference>
<evidence type="ECO:0000256" key="6">
    <source>
        <dbReference type="ARBA" id="ARBA00034078"/>
    </source>
</evidence>
<dbReference type="AlphaFoldDB" id="A0A1H8RJX7"/>
<organism evidence="8 9">
    <name type="scientific">Salinihabitans flavidus</name>
    <dbReference type="NCBI Taxonomy" id="569882"/>
    <lineage>
        <taxon>Bacteria</taxon>
        <taxon>Pseudomonadati</taxon>
        <taxon>Pseudomonadota</taxon>
        <taxon>Alphaproteobacteria</taxon>
        <taxon>Rhodobacterales</taxon>
        <taxon>Roseobacteraceae</taxon>
        <taxon>Salinihabitans</taxon>
    </lineage>
</organism>
<dbReference type="InterPro" id="IPR001041">
    <property type="entry name" value="2Fe-2S_ferredoxin-type"/>
</dbReference>
<name>A0A1H8RJX7_9RHOB</name>
<dbReference type="PANTHER" id="PTHR23426:SF65">
    <property type="entry name" value="FERREDOXIN-2, MITOCHONDRIAL"/>
    <property type="match status" value="1"/>
</dbReference>
<evidence type="ECO:0000313" key="9">
    <source>
        <dbReference type="Proteomes" id="UP000198893"/>
    </source>
</evidence>
<dbReference type="RefSeq" id="WP_093117684.1">
    <property type="nucleotide sequence ID" value="NZ_FODS01000009.1"/>
</dbReference>
<dbReference type="PROSITE" id="PS00814">
    <property type="entry name" value="ADX"/>
    <property type="match status" value="1"/>
</dbReference>
<evidence type="ECO:0000256" key="2">
    <source>
        <dbReference type="ARBA" id="ARBA00022714"/>
    </source>
</evidence>
<evidence type="ECO:0000256" key="3">
    <source>
        <dbReference type="ARBA" id="ARBA00022723"/>
    </source>
</evidence>
<keyword evidence="5" id="KW-0411">Iron-sulfur</keyword>
<dbReference type="GO" id="GO:0009055">
    <property type="term" value="F:electron transfer activity"/>
    <property type="evidence" value="ECO:0007669"/>
    <property type="project" value="TreeGrafter"/>
</dbReference>
<protein>
    <submittedName>
        <fullName evidence="8">Ferredoxin, 2Fe-2S</fullName>
    </submittedName>
</protein>
<reference evidence="8 9" key="1">
    <citation type="submission" date="2016-10" db="EMBL/GenBank/DDBJ databases">
        <authorList>
            <person name="de Groot N.N."/>
        </authorList>
    </citation>
    <scope>NUCLEOTIDE SEQUENCE [LARGE SCALE GENOMIC DNA]</scope>
    <source>
        <strain evidence="8 9">DSM 27842</strain>
    </source>
</reference>
<keyword evidence="4" id="KW-0408">Iron</keyword>
<dbReference type="Proteomes" id="UP000198893">
    <property type="component" value="Unassembled WGS sequence"/>
</dbReference>
<comment type="cofactor">
    <cofactor evidence="6">
        <name>[2Fe-2S] cluster</name>
        <dbReference type="ChEBI" id="CHEBI:190135"/>
    </cofactor>
</comment>
<dbReference type="PRINTS" id="PR00355">
    <property type="entry name" value="ADRENODOXIN"/>
</dbReference>
<keyword evidence="3" id="KW-0479">Metal-binding</keyword>
<evidence type="ECO:0000256" key="5">
    <source>
        <dbReference type="ARBA" id="ARBA00023014"/>
    </source>
</evidence>
<evidence type="ECO:0000313" key="8">
    <source>
        <dbReference type="EMBL" id="SEO66632.1"/>
    </source>
</evidence>